<organism evidence="5 6">
    <name type="scientific">Paracidobacterium acidisoli</name>
    <dbReference type="NCBI Taxonomy" id="2303751"/>
    <lineage>
        <taxon>Bacteria</taxon>
        <taxon>Pseudomonadati</taxon>
        <taxon>Acidobacteriota</taxon>
        <taxon>Terriglobia</taxon>
        <taxon>Terriglobales</taxon>
        <taxon>Acidobacteriaceae</taxon>
        <taxon>Paracidobacterium</taxon>
    </lineage>
</organism>
<dbReference type="InterPro" id="IPR003812">
    <property type="entry name" value="Fido"/>
</dbReference>
<dbReference type="PANTHER" id="PTHR13504">
    <property type="entry name" value="FIDO DOMAIN-CONTAINING PROTEIN DDB_G0283145"/>
    <property type="match status" value="1"/>
</dbReference>
<dbReference type="Proteomes" id="UP000264702">
    <property type="component" value="Unassembled WGS sequence"/>
</dbReference>
<accession>A0A372IN00</accession>
<keyword evidence="2" id="KW-0067">ATP-binding</keyword>
<evidence type="ECO:0000313" key="6">
    <source>
        <dbReference type="Proteomes" id="UP000264702"/>
    </source>
</evidence>
<dbReference type="EMBL" id="QVQT01000004">
    <property type="protein sequence ID" value="RFU16129.1"/>
    <property type="molecule type" value="Genomic_DNA"/>
</dbReference>
<dbReference type="Pfam" id="PF02661">
    <property type="entry name" value="Fic"/>
    <property type="match status" value="1"/>
</dbReference>
<proteinExistence type="predicted"/>
<comment type="caution">
    <text evidence="5">The sequence shown here is derived from an EMBL/GenBank/DDBJ whole genome shotgun (WGS) entry which is preliminary data.</text>
</comment>
<evidence type="ECO:0000313" key="5">
    <source>
        <dbReference type="EMBL" id="RFU16129.1"/>
    </source>
</evidence>
<evidence type="ECO:0000256" key="3">
    <source>
        <dbReference type="PIRSR" id="PIRSR640198-3"/>
    </source>
</evidence>
<dbReference type="AlphaFoldDB" id="A0A372IN00"/>
<sequence>MYFILKPWYLWLMLFKSAEIGEPESQVIVRIDEARNRLRHNLATPRRWTGLLRRNTFARAIRGSNSIEGYNVTAEDAIAAAEGEEPLDAKREAWLAVTGYRTAMTFVLQLAKDKNFIYSEGFIRSLHFMMLQHDLSKNPGNWRPGTIYVREEASGEIVYEGPDVEMVAGLIEELVEFLNEDEERSHALIKGAMAHLNLVMIHPFSDGNGRMARCLQTLVLAREGILESEFSSIEEYLGRNTQAYYDVLAKTGAGSWHPQSTTRDWIRFNLTAHYRQALTLLNRTKVMDLLWQEMEQVVKARGLPERLLYAICDAAIGYRVRNASYRNLAELNDIMASRDLKAAVDSGLLIPTGERRGRLYSGALQIKAVFDRLRGEYLRPIPDPFVPETGQLEFTTLS</sequence>
<evidence type="ECO:0000256" key="1">
    <source>
        <dbReference type="PIRSR" id="PIRSR640198-1"/>
    </source>
</evidence>
<dbReference type="PROSITE" id="PS51459">
    <property type="entry name" value="FIDO"/>
    <property type="match status" value="1"/>
</dbReference>
<feature type="site" description="Important for autoinhibition of adenylyltransferase activity" evidence="3">
    <location>
        <position position="68"/>
    </location>
</feature>
<gene>
    <name evidence="5" type="ORF">D0Y96_11970</name>
</gene>
<dbReference type="InterPro" id="IPR040198">
    <property type="entry name" value="Fido_containing"/>
</dbReference>
<feature type="active site" evidence="1">
    <location>
        <position position="202"/>
    </location>
</feature>
<dbReference type="RefSeq" id="WP_147325039.1">
    <property type="nucleotide sequence ID" value="NZ_QVQT02000004.1"/>
</dbReference>
<dbReference type="Gene3D" id="1.10.3290.10">
    <property type="entry name" value="Fido-like domain"/>
    <property type="match status" value="1"/>
</dbReference>
<feature type="domain" description="Fido" evidence="4">
    <location>
        <begin position="118"/>
        <end position="271"/>
    </location>
</feature>
<protein>
    <submittedName>
        <fullName evidence="5">Fic family protein</fullName>
    </submittedName>
</protein>
<dbReference type="GO" id="GO:0005524">
    <property type="term" value="F:ATP binding"/>
    <property type="evidence" value="ECO:0007669"/>
    <property type="project" value="UniProtKB-KW"/>
</dbReference>
<feature type="binding site" evidence="2">
    <location>
        <begin position="206"/>
        <end position="213"/>
    </location>
    <ligand>
        <name>ATP</name>
        <dbReference type="ChEBI" id="CHEBI:30616"/>
    </ligand>
</feature>
<dbReference type="InterPro" id="IPR036597">
    <property type="entry name" value="Fido-like_dom_sf"/>
</dbReference>
<reference evidence="5 6" key="1">
    <citation type="submission" date="2018-08" db="EMBL/GenBank/DDBJ databases">
        <title>Acidipila sp. 4G-K13, an acidobacterium isolated from forest soil.</title>
        <authorList>
            <person name="Gao Z.-H."/>
            <person name="Qiu L.-H."/>
        </authorList>
    </citation>
    <scope>NUCLEOTIDE SEQUENCE [LARGE SCALE GENOMIC DNA]</scope>
    <source>
        <strain evidence="5 6">4G-K13</strain>
    </source>
</reference>
<keyword evidence="6" id="KW-1185">Reference proteome</keyword>
<dbReference type="OrthoDB" id="9813719at2"/>
<dbReference type="SUPFAM" id="SSF140931">
    <property type="entry name" value="Fic-like"/>
    <property type="match status" value="1"/>
</dbReference>
<keyword evidence="2" id="KW-0547">Nucleotide-binding</keyword>
<name>A0A372IN00_9BACT</name>
<evidence type="ECO:0000259" key="4">
    <source>
        <dbReference type="PROSITE" id="PS51459"/>
    </source>
</evidence>
<dbReference type="PANTHER" id="PTHR13504:SF38">
    <property type="entry name" value="FIDO DOMAIN-CONTAINING PROTEIN"/>
    <property type="match status" value="1"/>
</dbReference>
<evidence type="ECO:0000256" key="2">
    <source>
        <dbReference type="PIRSR" id="PIRSR640198-2"/>
    </source>
</evidence>